<organism evidence="1 2">
    <name type="scientific">Melastoma candidum</name>
    <dbReference type="NCBI Taxonomy" id="119954"/>
    <lineage>
        <taxon>Eukaryota</taxon>
        <taxon>Viridiplantae</taxon>
        <taxon>Streptophyta</taxon>
        <taxon>Embryophyta</taxon>
        <taxon>Tracheophyta</taxon>
        <taxon>Spermatophyta</taxon>
        <taxon>Magnoliopsida</taxon>
        <taxon>eudicotyledons</taxon>
        <taxon>Gunneridae</taxon>
        <taxon>Pentapetalae</taxon>
        <taxon>rosids</taxon>
        <taxon>malvids</taxon>
        <taxon>Myrtales</taxon>
        <taxon>Melastomataceae</taxon>
        <taxon>Melastomatoideae</taxon>
        <taxon>Melastomateae</taxon>
        <taxon>Melastoma</taxon>
    </lineage>
</organism>
<name>A0ACB9QL51_9MYRT</name>
<protein>
    <submittedName>
        <fullName evidence="1">Uncharacterized protein</fullName>
    </submittedName>
</protein>
<comment type="caution">
    <text evidence="1">The sequence shown here is derived from an EMBL/GenBank/DDBJ whole genome shotgun (WGS) entry which is preliminary data.</text>
</comment>
<dbReference type="EMBL" id="CM042885">
    <property type="protein sequence ID" value="KAI4367240.1"/>
    <property type="molecule type" value="Genomic_DNA"/>
</dbReference>
<evidence type="ECO:0000313" key="2">
    <source>
        <dbReference type="Proteomes" id="UP001057402"/>
    </source>
</evidence>
<reference evidence="2" key="1">
    <citation type="journal article" date="2023" name="Front. Plant Sci.">
        <title>Chromosomal-level genome assembly of Melastoma candidum provides insights into trichome evolution.</title>
        <authorList>
            <person name="Zhong Y."/>
            <person name="Wu W."/>
            <person name="Sun C."/>
            <person name="Zou P."/>
            <person name="Liu Y."/>
            <person name="Dai S."/>
            <person name="Zhou R."/>
        </authorList>
    </citation>
    <scope>NUCLEOTIDE SEQUENCE [LARGE SCALE GENOMIC DNA]</scope>
</reference>
<gene>
    <name evidence="1" type="ORF">MLD38_023002</name>
</gene>
<dbReference type="Proteomes" id="UP001057402">
    <property type="component" value="Chromosome 6"/>
</dbReference>
<evidence type="ECO:0000313" key="1">
    <source>
        <dbReference type="EMBL" id="KAI4367240.1"/>
    </source>
</evidence>
<keyword evidence="2" id="KW-1185">Reference proteome</keyword>
<accession>A0ACB9QL51</accession>
<proteinExistence type="predicted"/>
<sequence>MKCISNPFVPPQDIRLAEHPQPQPLPRQLHQPLISHCSFVFTFTDSTESPSQQDSKRLKLNQLLYHIKYSRKPIDDELVTPIMSMLSANVFRPLPAPSNRLQFAFDLPDDEEIITTAYPNWPHLQVVYNILLRVIMTNDPEKLRPHVDGTS</sequence>